<evidence type="ECO:0000313" key="2">
    <source>
        <dbReference type="Proteomes" id="UP000215539"/>
    </source>
</evidence>
<dbReference type="AlphaFoldDB" id="A0AAX2GUW8"/>
<reference evidence="1 2" key="1">
    <citation type="submission" date="2017-06" db="EMBL/GenBank/DDBJ databases">
        <authorList>
            <consortium name="Pathogen Informatics"/>
        </authorList>
    </citation>
    <scope>NUCLEOTIDE SEQUENCE [LARGE SCALE GENOMIC DNA]</scope>
    <source>
        <strain evidence="1 2">NCTC12947</strain>
    </source>
</reference>
<dbReference type="EMBL" id="LT906449">
    <property type="protein sequence ID" value="SNV02098.1"/>
    <property type="molecule type" value="Genomic_DNA"/>
</dbReference>
<accession>A0AAX2GUW8</accession>
<dbReference type="RefSeq" id="WP_143325051.1">
    <property type="nucleotide sequence ID" value="NZ_CP014227.1"/>
</dbReference>
<organism evidence="1 2">
    <name type="scientific">Capnocytophaga haemolytica</name>
    <dbReference type="NCBI Taxonomy" id="45243"/>
    <lineage>
        <taxon>Bacteria</taxon>
        <taxon>Pseudomonadati</taxon>
        <taxon>Bacteroidota</taxon>
        <taxon>Flavobacteriia</taxon>
        <taxon>Flavobacteriales</taxon>
        <taxon>Flavobacteriaceae</taxon>
        <taxon>Capnocytophaga</taxon>
    </lineage>
</organism>
<name>A0AAX2GUW8_9FLAO</name>
<gene>
    <name evidence="1" type="ORF">SAMEA44541418_00166</name>
</gene>
<dbReference type="Proteomes" id="UP000215539">
    <property type="component" value="Chromosome 1"/>
</dbReference>
<protein>
    <submittedName>
        <fullName evidence="1">Uncharacterized protein</fullName>
    </submittedName>
</protein>
<sequence>MKKIWIIMLITFFGGYSSQVLGQESPLRNSFLKELYTCGVATVENDNVKVAIPFDVHGTDCGAPDCYTTEVRFAFPLRKEVVLPKSLAFEEEETGCVEPYRLTDVFQLQEQTPDYVIYYAPKHKRTLLIFKNRSMQSTNAFYCLGLAAGRIHRKNVYRVYEDYFLKENKDYQVYMLSF</sequence>
<proteinExistence type="predicted"/>
<evidence type="ECO:0000313" key="1">
    <source>
        <dbReference type="EMBL" id="SNV02098.1"/>
    </source>
</evidence>